<evidence type="ECO:0000256" key="5">
    <source>
        <dbReference type="ARBA" id="ARBA00022989"/>
    </source>
</evidence>
<evidence type="ECO:0000256" key="4">
    <source>
        <dbReference type="ARBA" id="ARBA00022692"/>
    </source>
</evidence>
<comment type="subcellular location">
    <subcellularLocation>
        <location evidence="1 9">Golgi apparatus membrane</location>
        <topology evidence="1 9">Single-pass type II membrane protein</topology>
    </subcellularLocation>
</comment>
<gene>
    <name evidence="11" type="ORF">V1264_004613</name>
</gene>
<dbReference type="EC" id="2.8.2.-" evidence="9"/>
<proteinExistence type="inferred from homology"/>
<keyword evidence="8 9" id="KW-0325">Glycoprotein</keyword>
<keyword evidence="9" id="KW-0735">Signal-anchor</keyword>
<evidence type="ECO:0000256" key="6">
    <source>
        <dbReference type="ARBA" id="ARBA00023034"/>
    </source>
</evidence>
<dbReference type="GO" id="GO:0016051">
    <property type="term" value="P:carbohydrate biosynthetic process"/>
    <property type="evidence" value="ECO:0007669"/>
    <property type="project" value="InterPro"/>
</dbReference>
<keyword evidence="4" id="KW-0812">Transmembrane</keyword>
<name>A0AAN9G7M2_9CAEN</name>
<dbReference type="PANTHER" id="PTHR12137:SF54">
    <property type="entry name" value="CARBOHYDRATE SULFOTRANSFERASE"/>
    <property type="match status" value="1"/>
</dbReference>
<protein>
    <recommendedName>
        <fullName evidence="9">Carbohydrate sulfotransferase</fullName>
        <ecNumber evidence="9">2.8.2.-</ecNumber>
    </recommendedName>
</protein>
<dbReference type="GO" id="GO:0008146">
    <property type="term" value="F:sulfotransferase activity"/>
    <property type="evidence" value="ECO:0007669"/>
    <property type="project" value="InterPro"/>
</dbReference>
<evidence type="ECO:0000256" key="3">
    <source>
        <dbReference type="ARBA" id="ARBA00022679"/>
    </source>
</evidence>
<keyword evidence="9" id="KW-0119">Carbohydrate metabolism</keyword>
<sequence>MDKIQNPVSTAFFKTEPPLPSNTTFPPTNRGELVKYLRHKCVEKNSELIPPMTFDKNIYYQFLVDDKYKILFCGIPKVATSNWRNVLLVLSGKVNATNPMEIDQEDTQSKFRPLIPTLNSYMRSHIRYRLKDYYKFMFVRHPLERLLSAWRDKLHSNLSSRIEYRRPLVKHIARVYRNVSRQLDSESLDRVQIRFDEFLRFVVDQAEKGAALNEHWERFHKLCHPCTVRYDFVGRYEHLEEDAMRVLKSVHADRMVRFPERSAVYKHSRTTDEMQQFYKDIPASLLKRVYRCFQEDFELFNYTVPEYLQIM</sequence>
<comment type="caution">
    <text evidence="11">The sequence shown here is derived from an EMBL/GenBank/DDBJ whole genome shotgun (WGS) entry which is preliminary data.</text>
</comment>
<dbReference type="Pfam" id="PF03567">
    <property type="entry name" value="Sulfotransfer_2"/>
    <property type="match status" value="1"/>
</dbReference>
<dbReference type="GO" id="GO:0000139">
    <property type="term" value="C:Golgi membrane"/>
    <property type="evidence" value="ECO:0007669"/>
    <property type="project" value="UniProtKB-SubCell"/>
</dbReference>
<dbReference type="InterPro" id="IPR027417">
    <property type="entry name" value="P-loop_NTPase"/>
</dbReference>
<dbReference type="PANTHER" id="PTHR12137">
    <property type="entry name" value="CARBOHYDRATE SULFOTRANSFERASE"/>
    <property type="match status" value="1"/>
</dbReference>
<dbReference type="Gene3D" id="3.40.50.300">
    <property type="entry name" value="P-loop containing nucleotide triphosphate hydrolases"/>
    <property type="match status" value="1"/>
</dbReference>
<evidence type="ECO:0000256" key="9">
    <source>
        <dbReference type="RuleBase" id="RU364020"/>
    </source>
</evidence>
<dbReference type="EMBL" id="JBAMIC010000013">
    <property type="protein sequence ID" value="KAK7097669.1"/>
    <property type="molecule type" value="Genomic_DNA"/>
</dbReference>
<evidence type="ECO:0000256" key="10">
    <source>
        <dbReference type="SAM" id="MobiDB-lite"/>
    </source>
</evidence>
<reference evidence="11 12" key="1">
    <citation type="submission" date="2024-02" db="EMBL/GenBank/DDBJ databases">
        <title>Chromosome-scale genome assembly of the rough periwinkle Littorina saxatilis.</title>
        <authorList>
            <person name="De Jode A."/>
            <person name="Faria R."/>
            <person name="Formenti G."/>
            <person name="Sims Y."/>
            <person name="Smith T.P."/>
            <person name="Tracey A."/>
            <person name="Wood J.M.D."/>
            <person name="Zagrodzka Z.B."/>
            <person name="Johannesson K."/>
            <person name="Butlin R.K."/>
            <person name="Leder E.H."/>
        </authorList>
    </citation>
    <scope>NUCLEOTIDE SEQUENCE [LARGE SCALE GENOMIC DNA]</scope>
    <source>
        <strain evidence="11">Snail1</strain>
        <tissue evidence="11">Muscle</tissue>
    </source>
</reference>
<keyword evidence="5" id="KW-1133">Transmembrane helix</keyword>
<evidence type="ECO:0000313" key="12">
    <source>
        <dbReference type="Proteomes" id="UP001374579"/>
    </source>
</evidence>
<keyword evidence="12" id="KW-1185">Reference proteome</keyword>
<evidence type="ECO:0000256" key="8">
    <source>
        <dbReference type="ARBA" id="ARBA00023180"/>
    </source>
</evidence>
<evidence type="ECO:0000256" key="1">
    <source>
        <dbReference type="ARBA" id="ARBA00004323"/>
    </source>
</evidence>
<keyword evidence="6 9" id="KW-0333">Golgi apparatus</keyword>
<dbReference type="Proteomes" id="UP001374579">
    <property type="component" value="Unassembled WGS sequence"/>
</dbReference>
<comment type="similarity">
    <text evidence="2 9">Belongs to the sulfotransferase 2 family.</text>
</comment>
<dbReference type="InterPro" id="IPR018011">
    <property type="entry name" value="Carb_sulfotrans_8-10"/>
</dbReference>
<evidence type="ECO:0000256" key="7">
    <source>
        <dbReference type="ARBA" id="ARBA00023136"/>
    </source>
</evidence>
<dbReference type="AlphaFoldDB" id="A0AAN9G7M2"/>
<dbReference type="InterPro" id="IPR005331">
    <property type="entry name" value="Sulfotransferase"/>
</dbReference>
<evidence type="ECO:0000256" key="2">
    <source>
        <dbReference type="ARBA" id="ARBA00006339"/>
    </source>
</evidence>
<keyword evidence="7" id="KW-0472">Membrane</keyword>
<accession>A0AAN9G7M2</accession>
<organism evidence="11 12">
    <name type="scientific">Littorina saxatilis</name>
    <dbReference type="NCBI Taxonomy" id="31220"/>
    <lineage>
        <taxon>Eukaryota</taxon>
        <taxon>Metazoa</taxon>
        <taxon>Spiralia</taxon>
        <taxon>Lophotrochozoa</taxon>
        <taxon>Mollusca</taxon>
        <taxon>Gastropoda</taxon>
        <taxon>Caenogastropoda</taxon>
        <taxon>Littorinimorpha</taxon>
        <taxon>Littorinoidea</taxon>
        <taxon>Littorinidae</taxon>
        <taxon>Littorina</taxon>
    </lineage>
</organism>
<feature type="region of interest" description="Disordered" evidence="10">
    <location>
        <begin position="1"/>
        <end position="25"/>
    </location>
</feature>
<evidence type="ECO:0000313" key="11">
    <source>
        <dbReference type="EMBL" id="KAK7097669.1"/>
    </source>
</evidence>
<keyword evidence="3 9" id="KW-0808">Transferase</keyword>